<dbReference type="InterPro" id="IPR012334">
    <property type="entry name" value="Pectin_lyas_fold"/>
</dbReference>
<proteinExistence type="predicted"/>
<dbReference type="PANTHER" id="PTHR36453:SF1">
    <property type="entry name" value="RIGHT HANDED BETA HELIX DOMAIN-CONTAINING PROTEIN"/>
    <property type="match status" value="1"/>
</dbReference>
<dbReference type="Pfam" id="PF21231">
    <property type="entry name" value="GH141_M"/>
    <property type="match status" value="1"/>
</dbReference>
<dbReference type="EMBL" id="NPJF01000026">
    <property type="protein sequence ID" value="OYP55821.1"/>
    <property type="molecule type" value="Genomic_DNA"/>
</dbReference>
<reference evidence="2" key="2">
    <citation type="submission" date="2021-08" db="EMBL/GenBank/DDBJ databases">
        <title>Prevotella lacticifex sp. nov., isolated from rumen of cow.</title>
        <authorList>
            <person name="Shinkai T."/>
            <person name="Ikeyama N."/>
            <person name="Kumagai M."/>
            <person name="Ohmori H."/>
            <person name="Sakamoto M."/>
            <person name="Ohkuma M."/>
            <person name="Mitsumori M."/>
        </authorList>
    </citation>
    <scope>NUCLEOTIDE SEQUENCE</scope>
    <source>
        <strain evidence="2">DSM 11371</strain>
    </source>
</reference>
<evidence type="ECO:0000313" key="5">
    <source>
        <dbReference type="Proteomes" id="UP000887043"/>
    </source>
</evidence>
<name>A0AA37HXX0_SEGBR</name>
<evidence type="ECO:0000313" key="4">
    <source>
        <dbReference type="Proteomes" id="UP000216189"/>
    </source>
</evidence>
<protein>
    <submittedName>
        <fullName evidence="2">Pectin lyase</fullName>
    </submittedName>
    <submittedName>
        <fullName evidence="3">Right-handed parallel beta-helix repeat-containing protein</fullName>
    </submittedName>
</protein>
<keyword evidence="4" id="KW-1185">Reference proteome</keyword>
<organism evidence="2 5">
    <name type="scientific">Segatella bryantii</name>
    <name type="common">Prevotella bryantii</name>
    <dbReference type="NCBI Taxonomy" id="77095"/>
    <lineage>
        <taxon>Bacteria</taxon>
        <taxon>Pseudomonadati</taxon>
        <taxon>Bacteroidota</taxon>
        <taxon>Bacteroidia</taxon>
        <taxon>Bacteroidales</taxon>
        <taxon>Prevotellaceae</taxon>
        <taxon>Segatella</taxon>
    </lineage>
</organism>
<accession>A0AA37HXX0</accession>
<dbReference type="Proteomes" id="UP000216189">
    <property type="component" value="Unassembled WGS sequence"/>
</dbReference>
<evidence type="ECO:0000313" key="3">
    <source>
        <dbReference type="EMBL" id="OYP55821.1"/>
    </source>
</evidence>
<dbReference type="AlphaFoldDB" id="A0AA37HXX0"/>
<keyword evidence="2" id="KW-0456">Lyase</keyword>
<dbReference type="InterPro" id="IPR048482">
    <property type="entry name" value="GH141_ins"/>
</dbReference>
<feature type="domain" description="GH141-like insertion" evidence="1">
    <location>
        <begin position="89"/>
        <end position="241"/>
    </location>
</feature>
<sequence length="570" mass="65257">MSGLQVQAADTTLYVSPGEEGILQTALRQAREYRRRHDGGTAEIRLSAGIYRLYEALRFHPEDSHLQLTGEEGTVIAGSIQIKGWRKEGKLWVADVPDFNGRPIDFRQLWVNGKKAIRARSVADFEKMPRILNYDKKKQILWVPSRAMKVLKGEVGYTELVLHQMWEIGILRVKSIQTFGDSTAITFHQPEARIQFEHPWPSPMYHSKHDSPFYLVNSLALLDEPGEWYHDIRNHRLYYMPLRGENMMLADVEVPVLETLVELTGMSHRKPSDITFNHITFSYTSWMRPSYQGHVPLQAGMYLTEAYKLRPQIDRKNNHKLDNQGWLGRPEAAIKVYYADSIHFKQCTFSHLGGMGLDYLEGCKGGVTSYSTFTDIALNGYVSGSFSPAGLETHLPYRPDLKDVCEYQEISRSLFTDVANEEWGCLAIAAGYVKNINIEHNEIHDVPYSAISLGWGWNRDSVCMRNNRVHANLIYRYAQHMYDCAGIYTLGNQPGTMITENVVRDIAKPSYVHDPNHWFYLYTDEGSSNITLQDNWTPSDKYLKNAVGPNNQWLNNGPQVSEQIKNRAGR</sequence>
<dbReference type="GO" id="GO:0016829">
    <property type="term" value="F:lyase activity"/>
    <property type="evidence" value="ECO:0007669"/>
    <property type="project" value="UniProtKB-KW"/>
</dbReference>
<dbReference type="RefSeq" id="WP_006282659.1">
    <property type="nucleotide sequence ID" value="NZ_CAJOJX010000015.1"/>
</dbReference>
<evidence type="ECO:0000259" key="1">
    <source>
        <dbReference type="Pfam" id="PF21231"/>
    </source>
</evidence>
<dbReference type="PANTHER" id="PTHR36453">
    <property type="entry name" value="SECRETED PROTEIN-RELATED"/>
    <property type="match status" value="1"/>
</dbReference>
<reference evidence="3 4" key="1">
    <citation type="submission" date="2017-08" db="EMBL/GenBank/DDBJ databases">
        <title>Comparative genomics of non-oral Prevotella species.</title>
        <authorList>
            <person name="Accetto T."/>
            <person name="Nograsek B."/>
            <person name="Avgustin G."/>
        </authorList>
    </citation>
    <scope>NUCLEOTIDE SEQUENCE [LARGE SCALE GENOMIC DNA]</scope>
    <source>
        <strain evidence="3 4">TC1-1</strain>
    </source>
</reference>
<evidence type="ECO:0000313" key="2">
    <source>
        <dbReference type="EMBL" id="GJG27718.1"/>
    </source>
</evidence>
<comment type="caution">
    <text evidence="2">The sequence shown here is derived from an EMBL/GenBank/DDBJ whole genome shotgun (WGS) entry which is preliminary data.</text>
</comment>
<dbReference type="EMBL" id="BPTR01000001">
    <property type="protein sequence ID" value="GJG27718.1"/>
    <property type="molecule type" value="Genomic_DNA"/>
</dbReference>
<dbReference type="Gene3D" id="2.160.20.10">
    <property type="entry name" value="Single-stranded right-handed beta-helix, Pectin lyase-like"/>
    <property type="match status" value="1"/>
</dbReference>
<dbReference type="SUPFAM" id="SSF51126">
    <property type="entry name" value="Pectin lyase-like"/>
    <property type="match status" value="1"/>
</dbReference>
<gene>
    <name evidence="3" type="ORF">CIK91_05660</name>
    <name evidence="2" type="ORF">PRRU23_14180</name>
</gene>
<dbReference type="InterPro" id="IPR011050">
    <property type="entry name" value="Pectin_lyase_fold/virulence"/>
</dbReference>
<dbReference type="Proteomes" id="UP000887043">
    <property type="component" value="Unassembled WGS sequence"/>
</dbReference>